<sequence>SRMSSCLAPIPMMRLALATLLSCLLLLPTPADTRPTTAADYVRLLIQRSREDNDAFPLAALVDRDATAPLPLEYSNPYSKRSNEGLRRASRSNEAQLNVNAMPMFRFG</sequence>
<dbReference type="EMBL" id="BTRK01000001">
    <property type="protein sequence ID" value="GMR32573.1"/>
    <property type="molecule type" value="Genomic_DNA"/>
</dbReference>
<dbReference type="Proteomes" id="UP001328107">
    <property type="component" value="Unassembled WGS sequence"/>
</dbReference>
<accession>A0AAN4Z1Z2</accession>
<feature type="chain" id="PRO_5042895765" evidence="2">
    <location>
        <begin position="34"/>
        <end position="108"/>
    </location>
</feature>
<keyword evidence="4" id="KW-1185">Reference proteome</keyword>
<evidence type="ECO:0000313" key="3">
    <source>
        <dbReference type="EMBL" id="GMR32573.1"/>
    </source>
</evidence>
<proteinExistence type="predicted"/>
<feature type="signal peptide" evidence="2">
    <location>
        <begin position="1"/>
        <end position="33"/>
    </location>
</feature>
<dbReference type="AlphaFoldDB" id="A0AAN4Z1Z2"/>
<evidence type="ECO:0000256" key="1">
    <source>
        <dbReference type="SAM" id="MobiDB-lite"/>
    </source>
</evidence>
<keyword evidence="2" id="KW-0732">Signal</keyword>
<feature type="region of interest" description="Disordered" evidence="1">
    <location>
        <begin position="73"/>
        <end position="93"/>
    </location>
</feature>
<evidence type="ECO:0000313" key="4">
    <source>
        <dbReference type="Proteomes" id="UP001328107"/>
    </source>
</evidence>
<reference evidence="4" key="1">
    <citation type="submission" date="2022-10" db="EMBL/GenBank/DDBJ databases">
        <title>Genome assembly of Pristionchus species.</title>
        <authorList>
            <person name="Yoshida K."/>
            <person name="Sommer R.J."/>
        </authorList>
    </citation>
    <scope>NUCLEOTIDE SEQUENCE [LARGE SCALE GENOMIC DNA]</scope>
    <source>
        <strain evidence="4">RS5460</strain>
    </source>
</reference>
<gene>
    <name evidence="3" type="ORF">PMAYCL1PPCAC_02768</name>
</gene>
<organism evidence="3 4">
    <name type="scientific">Pristionchus mayeri</name>
    <dbReference type="NCBI Taxonomy" id="1317129"/>
    <lineage>
        <taxon>Eukaryota</taxon>
        <taxon>Metazoa</taxon>
        <taxon>Ecdysozoa</taxon>
        <taxon>Nematoda</taxon>
        <taxon>Chromadorea</taxon>
        <taxon>Rhabditida</taxon>
        <taxon>Rhabditina</taxon>
        <taxon>Diplogasteromorpha</taxon>
        <taxon>Diplogasteroidea</taxon>
        <taxon>Neodiplogasteridae</taxon>
        <taxon>Pristionchus</taxon>
    </lineage>
</organism>
<protein>
    <submittedName>
        <fullName evidence="3">Uncharacterized protein</fullName>
    </submittedName>
</protein>
<name>A0AAN4Z1Z2_9BILA</name>
<feature type="non-terminal residue" evidence="3">
    <location>
        <position position="1"/>
    </location>
</feature>
<comment type="caution">
    <text evidence="3">The sequence shown here is derived from an EMBL/GenBank/DDBJ whole genome shotgun (WGS) entry which is preliminary data.</text>
</comment>
<evidence type="ECO:0000256" key="2">
    <source>
        <dbReference type="SAM" id="SignalP"/>
    </source>
</evidence>